<dbReference type="PANTHER" id="PTHR24104">
    <property type="entry name" value="E3 UBIQUITIN-PROTEIN LIGASE NHLRC1-RELATED"/>
    <property type="match status" value="1"/>
</dbReference>
<keyword evidence="4" id="KW-0597">Phosphoprotein</keyword>
<dbReference type="InterPro" id="IPR000315">
    <property type="entry name" value="Znf_B-box"/>
</dbReference>
<dbReference type="KEGG" id="bfo:118431837"/>
<dbReference type="EC" id="2.3.2.27" evidence="3"/>
<evidence type="ECO:0000256" key="9">
    <source>
        <dbReference type="PROSITE-ProRule" id="PRU00024"/>
    </source>
</evidence>
<dbReference type="Pfam" id="PF17170">
    <property type="entry name" value="DUF5128"/>
    <property type="match status" value="1"/>
</dbReference>
<keyword evidence="6" id="KW-0677">Repeat</keyword>
<evidence type="ECO:0000256" key="1">
    <source>
        <dbReference type="ARBA" id="ARBA00000900"/>
    </source>
</evidence>
<feature type="repeat" description="NHL" evidence="10">
    <location>
        <begin position="480"/>
        <end position="511"/>
    </location>
</feature>
<dbReference type="GeneID" id="118431837"/>
<dbReference type="Pfam" id="PF13445">
    <property type="entry name" value="zf-RING_UBOX"/>
    <property type="match status" value="1"/>
</dbReference>
<evidence type="ECO:0000313" key="14">
    <source>
        <dbReference type="Proteomes" id="UP000001554"/>
    </source>
</evidence>
<evidence type="ECO:0000256" key="2">
    <source>
        <dbReference type="ARBA" id="ARBA00008518"/>
    </source>
</evidence>
<feature type="domain" description="RING-type" evidence="12">
    <location>
        <begin position="18"/>
        <end position="58"/>
    </location>
</feature>
<dbReference type="OMA" id="EIATIKH"/>
<keyword evidence="7 9" id="KW-0863">Zinc-finger</keyword>
<evidence type="ECO:0000256" key="10">
    <source>
        <dbReference type="PROSITE-ProRule" id="PRU00504"/>
    </source>
</evidence>
<keyword evidence="5" id="KW-0479">Metal-binding</keyword>
<dbReference type="PANTHER" id="PTHR24104:SF50">
    <property type="entry name" value="SMP-30_GLUCONOLACTONASE_LRE-LIKE REGION DOMAIN-CONTAINING PROTEIN"/>
    <property type="match status" value="1"/>
</dbReference>
<dbReference type="InterPro" id="IPR013083">
    <property type="entry name" value="Znf_RING/FYVE/PHD"/>
</dbReference>
<feature type="domain" description="B box-type" evidence="13">
    <location>
        <begin position="99"/>
        <end position="140"/>
    </location>
</feature>
<dbReference type="Pfam" id="PF00643">
    <property type="entry name" value="zf-B_box"/>
    <property type="match status" value="1"/>
</dbReference>
<evidence type="ECO:0000256" key="5">
    <source>
        <dbReference type="ARBA" id="ARBA00022723"/>
    </source>
</evidence>
<evidence type="ECO:0000259" key="12">
    <source>
        <dbReference type="PROSITE" id="PS50089"/>
    </source>
</evidence>
<dbReference type="InterPro" id="IPR017907">
    <property type="entry name" value="Znf_RING_CS"/>
</dbReference>
<keyword evidence="14" id="KW-1185">Reference proteome</keyword>
<gene>
    <name evidence="15" type="primary">LOC118431837</name>
</gene>
<dbReference type="FunFam" id="2.120.10.30:FF:000064">
    <property type="entry name" value="Uncharacterized protein"/>
    <property type="match status" value="1"/>
</dbReference>
<dbReference type="SMART" id="SM00184">
    <property type="entry name" value="RING"/>
    <property type="match status" value="1"/>
</dbReference>
<keyword evidence="11" id="KW-0175">Coiled coil</keyword>
<evidence type="ECO:0000256" key="6">
    <source>
        <dbReference type="ARBA" id="ARBA00022737"/>
    </source>
</evidence>
<dbReference type="RefSeq" id="XP_035699118.1">
    <property type="nucleotide sequence ID" value="XM_035843225.1"/>
</dbReference>
<dbReference type="SUPFAM" id="SSF101898">
    <property type="entry name" value="NHL repeat"/>
    <property type="match status" value="1"/>
</dbReference>
<evidence type="ECO:0000259" key="13">
    <source>
        <dbReference type="PROSITE" id="PS50119"/>
    </source>
</evidence>
<dbReference type="OrthoDB" id="26525at2759"/>
<dbReference type="SUPFAM" id="SSF57850">
    <property type="entry name" value="RING/U-box"/>
    <property type="match status" value="1"/>
</dbReference>
<dbReference type="PROSITE" id="PS00518">
    <property type="entry name" value="ZF_RING_1"/>
    <property type="match status" value="1"/>
</dbReference>
<dbReference type="AlphaFoldDB" id="A0A9J7MDA1"/>
<evidence type="ECO:0000256" key="8">
    <source>
        <dbReference type="ARBA" id="ARBA00022833"/>
    </source>
</evidence>
<comment type="similarity">
    <text evidence="2">Belongs to the TRIM/RBCC family.</text>
</comment>
<dbReference type="GO" id="GO:0061630">
    <property type="term" value="F:ubiquitin protein ligase activity"/>
    <property type="evidence" value="ECO:0000318"/>
    <property type="project" value="GO_Central"/>
</dbReference>
<dbReference type="Gene3D" id="2.120.10.30">
    <property type="entry name" value="TolB, C-terminal domain"/>
    <property type="match status" value="1"/>
</dbReference>
<evidence type="ECO:0000256" key="7">
    <source>
        <dbReference type="ARBA" id="ARBA00022771"/>
    </source>
</evidence>
<dbReference type="InterPro" id="IPR011042">
    <property type="entry name" value="6-blade_b-propeller_TolB-like"/>
</dbReference>
<feature type="repeat" description="NHL" evidence="10">
    <location>
        <begin position="515"/>
        <end position="558"/>
    </location>
</feature>
<feature type="coiled-coil region" evidence="11">
    <location>
        <begin position="168"/>
        <end position="207"/>
    </location>
</feature>
<proteinExistence type="inferred from homology"/>
<dbReference type="Proteomes" id="UP000001554">
    <property type="component" value="Chromosome 15"/>
</dbReference>
<evidence type="ECO:0000256" key="11">
    <source>
        <dbReference type="SAM" id="Coils"/>
    </source>
</evidence>
<organism evidence="14 15">
    <name type="scientific">Branchiostoma floridae</name>
    <name type="common">Florida lancelet</name>
    <name type="synonym">Amphioxus</name>
    <dbReference type="NCBI Taxonomy" id="7739"/>
    <lineage>
        <taxon>Eukaryota</taxon>
        <taxon>Metazoa</taxon>
        <taxon>Chordata</taxon>
        <taxon>Cephalochordata</taxon>
        <taxon>Leptocardii</taxon>
        <taxon>Amphioxiformes</taxon>
        <taxon>Branchiostomatidae</taxon>
        <taxon>Branchiostoma</taxon>
    </lineage>
</organism>
<dbReference type="CDD" id="cd05819">
    <property type="entry name" value="NHL"/>
    <property type="match status" value="1"/>
</dbReference>
<reference evidence="14" key="1">
    <citation type="journal article" date="2020" name="Nat. Ecol. Evol.">
        <title>Deeply conserved synteny resolves early events in vertebrate evolution.</title>
        <authorList>
            <person name="Simakov O."/>
            <person name="Marletaz F."/>
            <person name="Yue J.X."/>
            <person name="O'Connell B."/>
            <person name="Jenkins J."/>
            <person name="Brandt A."/>
            <person name="Calef R."/>
            <person name="Tung C.H."/>
            <person name="Huang T.K."/>
            <person name="Schmutz J."/>
            <person name="Satoh N."/>
            <person name="Yu J.K."/>
            <person name="Putnam N.H."/>
            <person name="Green R.E."/>
            <person name="Rokhsar D.S."/>
        </authorList>
    </citation>
    <scope>NUCLEOTIDE SEQUENCE [LARGE SCALE GENOMIC DNA]</scope>
    <source>
        <strain evidence="14">S238N-H82</strain>
    </source>
</reference>
<dbReference type="Gene3D" id="3.30.40.10">
    <property type="entry name" value="Zinc/RING finger domain, C3HC4 (zinc finger)"/>
    <property type="match status" value="1"/>
</dbReference>
<evidence type="ECO:0000256" key="3">
    <source>
        <dbReference type="ARBA" id="ARBA00012483"/>
    </source>
</evidence>
<accession>A0A9J7MDA1</accession>
<protein>
    <recommendedName>
        <fullName evidence="3">RING-type E3 ubiquitin transferase</fullName>
        <ecNumber evidence="3">2.3.2.27</ecNumber>
    </recommendedName>
</protein>
<dbReference type="InterPro" id="IPR001258">
    <property type="entry name" value="NHL_repeat"/>
</dbReference>
<sequence>MAAAASTLGEHFSEELTCSICLELFTRPKVLPCQHTFCQDCLQDHAGKKKHLKCPNCRQQVELSSQGVAGLQDNHLVTSLCERLQNQATLSGETREQPQSGNRCSFHPSEEAKLLCKQCNIPVCNECLDEMHSDHATMSLKKALQEREQLIAEGKNILETFHSFILILKEKEKSLNEQKQQTDKSINQTYKQMVQKLTENRDHLLSRVDNKHRKNKEVLQKERDRLLAGKNELSTVCGRAEKERQKGAFSERTVLIQVVGKYRGKAAAPTPVQTQSAVFQPTDTPAPVLGDVTVPVVAKTRHGGHYQAETVLILHGEGRETGTIHDSCVKLKLVSVSDEGEIFLADCVNQKIQVFTLQGTFVRQFPTVVSGEEKMGPNDVATDGKGNLWVVGGTYSADYAVQYNKQGRMLRKIDLQWVHRNRGIAVDTRRNHILITQATGDGDNEHGEVLVFRPDGTLVRTASRSWMGWFKSLFWKQRIQMKHPRYITVDEEGTIFVTDCGNDCVFVYNGDGQFLFQFGGFGSGKGQLYCPAGICTDRAGYIVVADAGNSRVVMFDKTGSFLKHITTDVETPWGVAMAPQGQLVVTNCDYSSNVIIQVL</sequence>
<dbReference type="SMART" id="SM00336">
    <property type="entry name" value="BBOX"/>
    <property type="match status" value="1"/>
</dbReference>
<reference evidence="15" key="2">
    <citation type="submission" date="2025-08" db="UniProtKB">
        <authorList>
            <consortium name="RefSeq"/>
        </authorList>
    </citation>
    <scope>IDENTIFICATION</scope>
    <source>
        <strain evidence="15">S238N-H82</strain>
        <tissue evidence="15">Testes</tissue>
    </source>
</reference>
<dbReference type="PROSITE" id="PS51125">
    <property type="entry name" value="NHL"/>
    <property type="match status" value="2"/>
</dbReference>
<dbReference type="GO" id="GO:0000209">
    <property type="term" value="P:protein polyubiquitination"/>
    <property type="evidence" value="ECO:0000318"/>
    <property type="project" value="GO_Central"/>
</dbReference>
<dbReference type="PROSITE" id="PS50089">
    <property type="entry name" value="ZF_RING_2"/>
    <property type="match status" value="1"/>
</dbReference>
<name>A0A9J7MDA1_BRAFL</name>
<comment type="catalytic activity">
    <reaction evidence="1">
        <text>S-ubiquitinyl-[E2 ubiquitin-conjugating enzyme]-L-cysteine + [acceptor protein]-L-lysine = [E2 ubiquitin-conjugating enzyme]-L-cysteine + N(6)-ubiquitinyl-[acceptor protein]-L-lysine.</text>
        <dbReference type="EC" id="2.3.2.27"/>
    </reaction>
</comment>
<dbReference type="GO" id="GO:0043161">
    <property type="term" value="P:proteasome-mediated ubiquitin-dependent protein catabolic process"/>
    <property type="evidence" value="ECO:0000318"/>
    <property type="project" value="GO_Central"/>
</dbReference>
<evidence type="ECO:0000313" key="15">
    <source>
        <dbReference type="RefSeq" id="XP_035699118.1"/>
    </source>
</evidence>
<keyword evidence="8" id="KW-0862">Zinc</keyword>
<dbReference type="InterPro" id="IPR050952">
    <property type="entry name" value="TRIM-NHL_E3_ligases"/>
</dbReference>
<dbReference type="SUPFAM" id="SSF57845">
    <property type="entry name" value="B-box zinc-binding domain"/>
    <property type="match status" value="1"/>
</dbReference>
<evidence type="ECO:0000256" key="4">
    <source>
        <dbReference type="ARBA" id="ARBA00022553"/>
    </source>
</evidence>
<dbReference type="PROSITE" id="PS50119">
    <property type="entry name" value="ZF_BBOX"/>
    <property type="match status" value="1"/>
</dbReference>
<dbReference type="Gene3D" id="3.30.160.60">
    <property type="entry name" value="Classic Zinc Finger"/>
    <property type="match status" value="1"/>
</dbReference>
<dbReference type="InterPro" id="IPR001841">
    <property type="entry name" value="Znf_RING"/>
</dbReference>
<dbReference type="InterPro" id="IPR027370">
    <property type="entry name" value="Znf-RING_euk"/>
</dbReference>
<dbReference type="GO" id="GO:0008270">
    <property type="term" value="F:zinc ion binding"/>
    <property type="evidence" value="ECO:0007669"/>
    <property type="project" value="UniProtKB-KW"/>
</dbReference>